<dbReference type="Proteomes" id="UP000218209">
    <property type="component" value="Unassembled WGS sequence"/>
</dbReference>
<sequence length="497" mass="52385">MRGPGEVVAGCSVWAAEAGQTELLAASNCTADYKTARPLVAPGGGDKKDAPTRLEIDISSSFFLHFRQGDSRKSQDLVWAACSVPRKSDQGATNTQNSGISNTPLAGARLHPNPFRRRSPLRNTLDIAFNDHRRRNCIPPSPSSTAAAEGGCGGRRRHGLRKLRTRGGGAPLWTLLGTLHFGPRGRRQPQRRLCHTGGGGAFCGVPLLPPLAPRSTWATLWAAAAALPRPWPSRVSRGGRDAETAGGELRHEPRPAACGTAAATPATATSPAPAPVLVDNNHGDVETTAATDSACNDHKGVHKGVNTVRGRCKERGCGKDKGGGRLDDRGFRHWMASPGAAFECGGPPAPCRRGPLCSDGVLYAHSRRLGGWRWLARVSSAPPSPLPRTPGRASAWRRMTGGRSLRVSPALWHRSASGAPTSPSASSTPRGTAAKWRLLGRCSGGCWLGACCCGLGGGRKERDVGGGQRRGTPNGGTQGKQEFSNRSVDCVFQPNRP</sequence>
<name>A0A1X6P866_PORUM</name>
<evidence type="ECO:0000256" key="1">
    <source>
        <dbReference type="SAM" id="MobiDB-lite"/>
    </source>
</evidence>
<feature type="compositionally biased region" description="Basic and acidic residues" evidence="1">
    <location>
        <begin position="238"/>
        <end position="254"/>
    </location>
</feature>
<keyword evidence="3" id="KW-1185">Reference proteome</keyword>
<organism evidence="2 3">
    <name type="scientific">Porphyra umbilicalis</name>
    <name type="common">Purple laver</name>
    <name type="synonym">Red alga</name>
    <dbReference type="NCBI Taxonomy" id="2786"/>
    <lineage>
        <taxon>Eukaryota</taxon>
        <taxon>Rhodophyta</taxon>
        <taxon>Bangiophyceae</taxon>
        <taxon>Bangiales</taxon>
        <taxon>Bangiaceae</taxon>
        <taxon>Porphyra</taxon>
    </lineage>
</organism>
<reference evidence="2 3" key="1">
    <citation type="submission" date="2017-03" db="EMBL/GenBank/DDBJ databases">
        <title>WGS assembly of Porphyra umbilicalis.</title>
        <authorList>
            <person name="Brawley S.H."/>
            <person name="Blouin N.A."/>
            <person name="Ficko-Blean E."/>
            <person name="Wheeler G.L."/>
            <person name="Lohr M."/>
            <person name="Goodson H.V."/>
            <person name="Jenkins J.W."/>
            <person name="Blaby-Haas C.E."/>
            <person name="Helliwell K.E."/>
            <person name="Chan C."/>
            <person name="Marriage T."/>
            <person name="Bhattacharya D."/>
            <person name="Klein A.S."/>
            <person name="Badis Y."/>
            <person name="Brodie J."/>
            <person name="Cao Y."/>
            <person name="Collen J."/>
            <person name="Dittami S.M."/>
            <person name="Gachon C.M."/>
            <person name="Green B.R."/>
            <person name="Karpowicz S."/>
            <person name="Kim J.W."/>
            <person name="Kudahl U."/>
            <person name="Lin S."/>
            <person name="Michel G."/>
            <person name="Mittag M."/>
            <person name="Olson B.J."/>
            <person name="Pangilinan J."/>
            <person name="Peng Y."/>
            <person name="Qiu H."/>
            <person name="Shu S."/>
            <person name="Singer J.T."/>
            <person name="Smith A.G."/>
            <person name="Sprecher B.N."/>
            <person name="Wagner V."/>
            <person name="Wang W."/>
            <person name="Wang Z.-Y."/>
            <person name="Yan J."/>
            <person name="Yarish C."/>
            <person name="Zoeuner-Riek S."/>
            <person name="Zhuang Y."/>
            <person name="Zou Y."/>
            <person name="Lindquist E.A."/>
            <person name="Grimwood J."/>
            <person name="Barry K."/>
            <person name="Rokhsar D.S."/>
            <person name="Schmutz J."/>
            <person name="Stiller J.W."/>
            <person name="Grossman A.R."/>
            <person name="Prochnik S.E."/>
        </authorList>
    </citation>
    <scope>NUCLEOTIDE SEQUENCE [LARGE SCALE GENOMIC DNA]</scope>
    <source>
        <strain evidence="2">4086291</strain>
    </source>
</reference>
<evidence type="ECO:0000313" key="2">
    <source>
        <dbReference type="EMBL" id="OSX76956.1"/>
    </source>
</evidence>
<dbReference type="EMBL" id="KV918850">
    <property type="protein sequence ID" value="OSX76956.1"/>
    <property type="molecule type" value="Genomic_DNA"/>
</dbReference>
<feature type="compositionally biased region" description="Gly residues" evidence="1">
    <location>
        <begin position="465"/>
        <end position="478"/>
    </location>
</feature>
<proteinExistence type="predicted"/>
<feature type="region of interest" description="Disordered" evidence="1">
    <location>
        <begin position="460"/>
        <end position="497"/>
    </location>
</feature>
<evidence type="ECO:0000313" key="3">
    <source>
        <dbReference type="Proteomes" id="UP000218209"/>
    </source>
</evidence>
<protein>
    <submittedName>
        <fullName evidence="2">Uncharacterized protein</fullName>
    </submittedName>
</protein>
<feature type="compositionally biased region" description="Polar residues" evidence="1">
    <location>
        <begin position="90"/>
        <end position="104"/>
    </location>
</feature>
<gene>
    <name evidence="2" type="ORF">BU14_0167s0028</name>
</gene>
<feature type="compositionally biased region" description="Low complexity" evidence="1">
    <location>
        <begin position="255"/>
        <end position="271"/>
    </location>
</feature>
<feature type="region of interest" description="Disordered" evidence="1">
    <location>
        <begin position="85"/>
        <end position="119"/>
    </location>
</feature>
<accession>A0A1X6P866</accession>
<feature type="region of interest" description="Disordered" evidence="1">
    <location>
        <begin position="133"/>
        <end position="157"/>
    </location>
</feature>
<dbReference type="AlphaFoldDB" id="A0A1X6P866"/>
<feature type="region of interest" description="Disordered" evidence="1">
    <location>
        <begin position="232"/>
        <end position="282"/>
    </location>
</feature>